<proteinExistence type="inferred from homology"/>
<comment type="catalytic activity">
    <reaction evidence="7 8">
        <text>hydrogencarbonate + H(+) = CO2 + H2O</text>
        <dbReference type="Rhea" id="RHEA:10748"/>
        <dbReference type="ChEBI" id="CHEBI:15377"/>
        <dbReference type="ChEBI" id="CHEBI:15378"/>
        <dbReference type="ChEBI" id="CHEBI:16526"/>
        <dbReference type="ChEBI" id="CHEBI:17544"/>
        <dbReference type="EC" id="4.2.1.1"/>
    </reaction>
</comment>
<protein>
    <recommendedName>
        <fullName evidence="3 8">Carbonic anhydrase</fullName>
        <ecNumber evidence="3 8">4.2.1.1</ecNumber>
    </recommendedName>
</protein>
<evidence type="ECO:0000256" key="5">
    <source>
        <dbReference type="ARBA" id="ARBA00022833"/>
    </source>
</evidence>
<evidence type="ECO:0000313" key="11">
    <source>
        <dbReference type="Proteomes" id="UP001230051"/>
    </source>
</evidence>
<dbReference type="InterPro" id="IPR018338">
    <property type="entry name" value="Carbonic_anhydrase_a-class_CS"/>
</dbReference>
<evidence type="ECO:0000256" key="2">
    <source>
        <dbReference type="ARBA" id="ARBA00010718"/>
    </source>
</evidence>
<dbReference type="FunFam" id="3.10.200.10:FF:000001">
    <property type="entry name" value="Carbonic anhydrase 2"/>
    <property type="match status" value="1"/>
</dbReference>
<dbReference type="PROSITE" id="PS51144">
    <property type="entry name" value="ALPHA_CA_2"/>
    <property type="match status" value="1"/>
</dbReference>
<keyword evidence="6 8" id="KW-0456">Lyase</keyword>
<dbReference type="SMART" id="SM01057">
    <property type="entry name" value="Carb_anhydrase"/>
    <property type="match status" value="1"/>
</dbReference>
<dbReference type="EMBL" id="JAGXEW010000003">
    <property type="protein sequence ID" value="KAK1174086.1"/>
    <property type="molecule type" value="Genomic_DNA"/>
</dbReference>
<dbReference type="PANTHER" id="PTHR18952:SF120">
    <property type="entry name" value="CARBONIC ANHYDRASE 2"/>
    <property type="match status" value="1"/>
</dbReference>
<feature type="domain" description="Alpha-carbonic anhydrase" evidence="9">
    <location>
        <begin position="3"/>
        <end position="260"/>
    </location>
</feature>
<accession>A0AAD8LT15</accession>
<evidence type="ECO:0000313" key="10">
    <source>
        <dbReference type="EMBL" id="KAK1174086.1"/>
    </source>
</evidence>
<dbReference type="InterPro" id="IPR023561">
    <property type="entry name" value="Carbonic_anhydrase_a-class"/>
</dbReference>
<evidence type="ECO:0000256" key="6">
    <source>
        <dbReference type="ARBA" id="ARBA00023239"/>
    </source>
</evidence>
<dbReference type="PROSITE" id="PS00162">
    <property type="entry name" value="ALPHA_CA_1"/>
    <property type="match status" value="1"/>
</dbReference>
<evidence type="ECO:0000256" key="3">
    <source>
        <dbReference type="ARBA" id="ARBA00012925"/>
    </source>
</evidence>
<dbReference type="GO" id="GO:0008270">
    <property type="term" value="F:zinc ion binding"/>
    <property type="evidence" value="ECO:0007669"/>
    <property type="project" value="UniProtKB-UniRule"/>
</dbReference>
<dbReference type="AlphaFoldDB" id="A0AAD8LT15"/>
<dbReference type="InterPro" id="IPR001148">
    <property type="entry name" value="CA_dom"/>
</dbReference>
<dbReference type="InterPro" id="IPR036398">
    <property type="entry name" value="CA_dom_sf"/>
</dbReference>
<comment type="function">
    <text evidence="8">Reversible hydration of carbon dioxide.</text>
</comment>
<name>A0AAD8LT15_ACIOX</name>
<sequence length="261" mass="28907">MAHSWGYDAENGPDKWGDHFPIANGPRQSPIDVVPSQAQYDASLKPLSIQYDPATAKGILNNGHSFQVDFVDSDDRSVLKGGPISGTYRLRQFHFHWGSSDEHGSEHTVQGVKYPAELHLVHWNSGKYQSFGESVAQPDGLAVVGVFLKIGNANPHLQKIIDAFDAIKEKGKQTSFSDFNPATLLPGSLDFWTYDGSLTTPPLLESVTWIVLKKTISVSAEQMARFRSLLFTGDGEAPCHMVDNYRPPQPLKQRKVRASFK</sequence>
<evidence type="ECO:0000259" key="9">
    <source>
        <dbReference type="PROSITE" id="PS51144"/>
    </source>
</evidence>
<dbReference type="GO" id="GO:0015670">
    <property type="term" value="P:carbon dioxide transport"/>
    <property type="evidence" value="ECO:0007669"/>
    <property type="project" value="TreeGrafter"/>
</dbReference>
<comment type="cofactor">
    <cofactor evidence="1 8">
        <name>Zn(2+)</name>
        <dbReference type="ChEBI" id="CHEBI:29105"/>
    </cofactor>
</comment>
<comment type="similarity">
    <text evidence="2 8">Belongs to the alpha-carbonic anhydrase family.</text>
</comment>
<dbReference type="GO" id="GO:0005737">
    <property type="term" value="C:cytoplasm"/>
    <property type="evidence" value="ECO:0007669"/>
    <property type="project" value="TreeGrafter"/>
</dbReference>
<dbReference type="Gene3D" id="3.10.200.10">
    <property type="entry name" value="Alpha carbonic anhydrase"/>
    <property type="match status" value="1"/>
</dbReference>
<dbReference type="Proteomes" id="UP001230051">
    <property type="component" value="Unassembled WGS sequence"/>
</dbReference>
<comment type="caution">
    <text evidence="10">The sequence shown here is derived from an EMBL/GenBank/DDBJ whole genome shotgun (WGS) entry which is preliminary data.</text>
</comment>
<dbReference type="PANTHER" id="PTHR18952">
    <property type="entry name" value="CARBONIC ANHYDRASE"/>
    <property type="match status" value="1"/>
</dbReference>
<dbReference type="EC" id="4.2.1.1" evidence="3 8"/>
<evidence type="ECO:0000256" key="7">
    <source>
        <dbReference type="ARBA" id="ARBA00048348"/>
    </source>
</evidence>
<dbReference type="Pfam" id="PF00194">
    <property type="entry name" value="Carb_anhydrase"/>
    <property type="match status" value="1"/>
</dbReference>
<organism evidence="10 11">
    <name type="scientific">Acipenser oxyrinchus oxyrinchus</name>
    <dbReference type="NCBI Taxonomy" id="40147"/>
    <lineage>
        <taxon>Eukaryota</taxon>
        <taxon>Metazoa</taxon>
        <taxon>Chordata</taxon>
        <taxon>Craniata</taxon>
        <taxon>Vertebrata</taxon>
        <taxon>Euteleostomi</taxon>
        <taxon>Actinopterygii</taxon>
        <taxon>Chondrostei</taxon>
        <taxon>Acipenseriformes</taxon>
        <taxon>Acipenseridae</taxon>
        <taxon>Acipenser</taxon>
    </lineage>
</organism>
<evidence type="ECO:0000256" key="8">
    <source>
        <dbReference type="RuleBase" id="RU367011"/>
    </source>
</evidence>
<keyword evidence="11" id="KW-1185">Reference proteome</keyword>
<keyword evidence="4 8" id="KW-0479">Metal-binding</keyword>
<dbReference type="GO" id="GO:0004089">
    <property type="term" value="F:carbonate dehydratase activity"/>
    <property type="evidence" value="ECO:0007669"/>
    <property type="project" value="UniProtKB-UniRule"/>
</dbReference>
<evidence type="ECO:0000256" key="1">
    <source>
        <dbReference type="ARBA" id="ARBA00001947"/>
    </source>
</evidence>
<gene>
    <name evidence="10" type="primary">cahz</name>
    <name evidence="10" type="ORF">AOXY_G4369</name>
</gene>
<reference evidence="10" key="1">
    <citation type="submission" date="2022-02" db="EMBL/GenBank/DDBJ databases">
        <title>Atlantic sturgeon de novo genome assembly.</title>
        <authorList>
            <person name="Stock M."/>
            <person name="Klopp C."/>
            <person name="Guiguen Y."/>
            <person name="Cabau C."/>
            <person name="Parinello H."/>
            <person name="Santidrian Yebra-Pimentel E."/>
            <person name="Kuhl H."/>
            <person name="Dirks R.P."/>
            <person name="Guessner J."/>
            <person name="Wuertz S."/>
            <person name="Du K."/>
            <person name="Schartl M."/>
        </authorList>
    </citation>
    <scope>NUCLEOTIDE SEQUENCE</scope>
    <source>
        <strain evidence="10">STURGEONOMICS-FGT-2020</strain>
        <tissue evidence="10">Whole blood</tissue>
    </source>
</reference>
<dbReference type="GO" id="GO:0006885">
    <property type="term" value="P:regulation of pH"/>
    <property type="evidence" value="ECO:0007669"/>
    <property type="project" value="TreeGrafter"/>
</dbReference>
<evidence type="ECO:0000256" key="4">
    <source>
        <dbReference type="ARBA" id="ARBA00022723"/>
    </source>
</evidence>
<keyword evidence="5 8" id="KW-0862">Zinc</keyword>
<dbReference type="SUPFAM" id="SSF51069">
    <property type="entry name" value="Carbonic anhydrase"/>
    <property type="match status" value="1"/>
</dbReference>